<name>A0A2W4Y3U3_9CYAN</name>
<evidence type="ECO:0000313" key="2">
    <source>
        <dbReference type="EMBL" id="PZO42141.1"/>
    </source>
</evidence>
<sequence length="234" mass="26285">MAIRINFYICIVVAIAAVLFSSIVYTRSARSQTRQARIRTSQLSDIAANADEKLGTVRTLPSLQTRARPPLQPSTLHLGMLETQFFEYAKDNNWSAISTIHRDEFTVHNLQPGGEGLYALPDRKLIYVRGFTANIYFERDRLVGIRLTPDNRDRPLTAPELLTLVRAWFPDDVLSVLYQVAPTDPRKSIAETLIGTIPKAFERDLGKLSLPFCRAIVFPSPVPVNTLSTCNLNI</sequence>
<accession>A0A2W4Y3U3</accession>
<evidence type="ECO:0000256" key="1">
    <source>
        <dbReference type="SAM" id="Phobius"/>
    </source>
</evidence>
<protein>
    <submittedName>
        <fullName evidence="2">Uncharacterized protein</fullName>
    </submittedName>
</protein>
<reference evidence="2 3" key="1">
    <citation type="submission" date="2018-04" db="EMBL/GenBank/DDBJ databases">
        <authorList>
            <person name="Go L.Y."/>
            <person name="Mitchell J.A."/>
        </authorList>
    </citation>
    <scope>NUCLEOTIDE SEQUENCE [LARGE SCALE GENOMIC DNA]</scope>
    <source>
        <strain evidence="2">ULC066bin1</strain>
    </source>
</reference>
<evidence type="ECO:0000313" key="3">
    <source>
        <dbReference type="Proteomes" id="UP000249467"/>
    </source>
</evidence>
<keyword evidence="1" id="KW-0472">Membrane</keyword>
<organism evidence="2 3">
    <name type="scientific">Pseudanabaena frigida</name>
    <dbReference type="NCBI Taxonomy" id="945775"/>
    <lineage>
        <taxon>Bacteria</taxon>
        <taxon>Bacillati</taxon>
        <taxon>Cyanobacteriota</taxon>
        <taxon>Cyanophyceae</taxon>
        <taxon>Pseudanabaenales</taxon>
        <taxon>Pseudanabaenaceae</taxon>
        <taxon>Pseudanabaena</taxon>
    </lineage>
</organism>
<dbReference type="Proteomes" id="UP000249467">
    <property type="component" value="Unassembled WGS sequence"/>
</dbReference>
<keyword evidence="1" id="KW-0812">Transmembrane</keyword>
<dbReference type="EMBL" id="QBML01000008">
    <property type="protein sequence ID" value="PZO42141.1"/>
    <property type="molecule type" value="Genomic_DNA"/>
</dbReference>
<keyword evidence="1" id="KW-1133">Transmembrane helix</keyword>
<reference evidence="2 3" key="2">
    <citation type="submission" date="2018-06" db="EMBL/GenBank/DDBJ databases">
        <title>Metagenomic assembly of (sub)arctic Cyanobacteria and their associated microbiome from non-axenic cultures.</title>
        <authorList>
            <person name="Baurain D."/>
        </authorList>
    </citation>
    <scope>NUCLEOTIDE SEQUENCE [LARGE SCALE GENOMIC DNA]</scope>
    <source>
        <strain evidence="2">ULC066bin1</strain>
    </source>
</reference>
<dbReference type="AlphaFoldDB" id="A0A2W4Y3U3"/>
<gene>
    <name evidence="2" type="ORF">DCF19_07820</name>
</gene>
<proteinExistence type="predicted"/>
<feature type="transmembrane region" description="Helical" evidence="1">
    <location>
        <begin position="6"/>
        <end position="25"/>
    </location>
</feature>
<comment type="caution">
    <text evidence="2">The sequence shown here is derived from an EMBL/GenBank/DDBJ whole genome shotgun (WGS) entry which is preliminary data.</text>
</comment>